<dbReference type="InterPro" id="IPR052742">
    <property type="entry name" value="Mito_N-acetyltransferase"/>
</dbReference>
<proteinExistence type="predicted"/>
<sequence length="161" mass="17235">MIRPAVAADWPRIWPIVHDVVTAQETFAYDPSLPSEEARRMWLLPAPARTVVYADGDEVLGTANMYANRPGPGSHVASGSLMVAASARGRGVGRALTTDLIAWARESGFAAIQFNAVVDTNTAAVSLYESLGFTTLGVAPGAFRHPSLGDVGLRIMWLDLR</sequence>
<dbReference type="SUPFAM" id="SSF55729">
    <property type="entry name" value="Acyl-CoA N-acyltransferases (Nat)"/>
    <property type="match status" value="1"/>
</dbReference>
<dbReference type="PROSITE" id="PS51186">
    <property type="entry name" value="GNAT"/>
    <property type="match status" value="1"/>
</dbReference>
<name>A0ABR9I5G5_9PSEU</name>
<dbReference type="PANTHER" id="PTHR43138">
    <property type="entry name" value="ACETYLTRANSFERASE, GNAT FAMILY"/>
    <property type="match status" value="1"/>
</dbReference>
<evidence type="ECO:0000313" key="2">
    <source>
        <dbReference type="EMBL" id="MBE1498415.1"/>
    </source>
</evidence>
<dbReference type="RefSeq" id="WP_086861907.1">
    <property type="nucleotide sequence ID" value="NZ_JADBEG010000001.1"/>
</dbReference>
<dbReference type="InterPro" id="IPR000182">
    <property type="entry name" value="GNAT_dom"/>
</dbReference>
<gene>
    <name evidence="2" type="ORF">H4696_005515</name>
</gene>
<protein>
    <submittedName>
        <fullName evidence="2">L-amino acid N-acyltransferase YncA</fullName>
    </submittedName>
</protein>
<organism evidence="2 3">
    <name type="scientific">Amycolatopsis lexingtonensis</name>
    <dbReference type="NCBI Taxonomy" id="218822"/>
    <lineage>
        <taxon>Bacteria</taxon>
        <taxon>Bacillati</taxon>
        <taxon>Actinomycetota</taxon>
        <taxon>Actinomycetes</taxon>
        <taxon>Pseudonocardiales</taxon>
        <taxon>Pseudonocardiaceae</taxon>
        <taxon>Amycolatopsis</taxon>
    </lineage>
</organism>
<dbReference type="Pfam" id="PF00583">
    <property type="entry name" value="Acetyltransf_1"/>
    <property type="match status" value="1"/>
</dbReference>
<feature type="domain" description="N-acetyltransferase" evidence="1">
    <location>
        <begin position="1"/>
        <end position="161"/>
    </location>
</feature>
<dbReference type="CDD" id="cd04301">
    <property type="entry name" value="NAT_SF"/>
    <property type="match status" value="1"/>
</dbReference>
<keyword evidence="3" id="KW-1185">Reference proteome</keyword>
<dbReference type="Gene3D" id="3.40.630.30">
    <property type="match status" value="1"/>
</dbReference>
<evidence type="ECO:0000313" key="3">
    <source>
        <dbReference type="Proteomes" id="UP000631670"/>
    </source>
</evidence>
<dbReference type="PANTHER" id="PTHR43138:SF1">
    <property type="entry name" value="N-ACETYLTRANSFERASE ACA1"/>
    <property type="match status" value="1"/>
</dbReference>
<dbReference type="InterPro" id="IPR016181">
    <property type="entry name" value="Acyl_CoA_acyltransferase"/>
</dbReference>
<dbReference type="Proteomes" id="UP000631670">
    <property type="component" value="Unassembled WGS sequence"/>
</dbReference>
<reference evidence="2 3" key="1">
    <citation type="submission" date="2020-10" db="EMBL/GenBank/DDBJ databases">
        <title>Sequencing the genomes of 1000 actinobacteria strains.</title>
        <authorList>
            <person name="Klenk H.-P."/>
        </authorList>
    </citation>
    <scope>NUCLEOTIDE SEQUENCE [LARGE SCALE GENOMIC DNA]</scope>
    <source>
        <strain evidence="2 3">DSM 44653</strain>
    </source>
</reference>
<comment type="caution">
    <text evidence="2">The sequence shown here is derived from an EMBL/GenBank/DDBJ whole genome shotgun (WGS) entry which is preliminary data.</text>
</comment>
<dbReference type="EMBL" id="JADBEG010000001">
    <property type="protein sequence ID" value="MBE1498415.1"/>
    <property type="molecule type" value="Genomic_DNA"/>
</dbReference>
<accession>A0ABR9I5G5</accession>
<evidence type="ECO:0000259" key="1">
    <source>
        <dbReference type="PROSITE" id="PS51186"/>
    </source>
</evidence>